<keyword evidence="7" id="KW-0624">Polysaccharide degradation</keyword>
<accession>A0A2B7YCD0</accession>
<evidence type="ECO:0000256" key="7">
    <source>
        <dbReference type="ARBA" id="ARBA00023326"/>
    </source>
</evidence>
<dbReference type="InterPro" id="IPR050314">
    <property type="entry name" value="Glycosyl_Hydrlase_18"/>
</dbReference>
<gene>
    <name evidence="11" type="ORF">AJ79_00152</name>
</gene>
<keyword evidence="5" id="KW-0119">Carbohydrate metabolism</keyword>
<evidence type="ECO:0000256" key="8">
    <source>
        <dbReference type="RuleBase" id="RU000489"/>
    </source>
</evidence>
<dbReference type="InterPro" id="IPR001579">
    <property type="entry name" value="Glyco_hydro_18_chit_AS"/>
</dbReference>
<dbReference type="Proteomes" id="UP000223968">
    <property type="component" value="Unassembled WGS sequence"/>
</dbReference>
<dbReference type="PANTHER" id="PTHR11177">
    <property type="entry name" value="CHITINASE"/>
    <property type="match status" value="1"/>
</dbReference>
<dbReference type="PANTHER" id="PTHR11177:SF378">
    <property type="entry name" value="CHITINASE"/>
    <property type="match status" value="1"/>
</dbReference>
<dbReference type="GO" id="GO:0006032">
    <property type="term" value="P:chitin catabolic process"/>
    <property type="evidence" value="ECO:0007669"/>
    <property type="project" value="UniProtKB-KW"/>
</dbReference>
<proteinExistence type="inferred from homology"/>
<protein>
    <recommendedName>
        <fullName evidence="2">chitinase</fullName>
        <ecNumber evidence="2">3.2.1.14</ecNumber>
    </recommendedName>
</protein>
<evidence type="ECO:0000256" key="5">
    <source>
        <dbReference type="ARBA" id="ARBA00023277"/>
    </source>
</evidence>
<name>A0A2B7YCD0_9EURO</name>
<evidence type="ECO:0000259" key="10">
    <source>
        <dbReference type="PROSITE" id="PS51910"/>
    </source>
</evidence>
<dbReference type="PROSITE" id="PS51910">
    <property type="entry name" value="GH18_2"/>
    <property type="match status" value="1"/>
</dbReference>
<dbReference type="PROSITE" id="PS01095">
    <property type="entry name" value="GH18_1"/>
    <property type="match status" value="1"/>
</dbReference>
<dbReference type="SUPFAM" id="SSF51445">
    <property type="entry name" value="(Trans)glycosidases"/>
    <property type="match status" value="1"/>
</dbReference>
<dbReference type="GO" id="GO:0008843">
    <property type="term" value="F:endochitinase activity"/>
    <property type="evidence" value="ECO:0007669"/>
    <property type="project" value="UniProtKB-EC"/>
</dbReference>
<dbReference type="EMBL" id="PDNB01000002">
    <property type="protein sequence ID" value="PGH18739.1"/>
    <property type="molecule type" value="Genomic_DNA"/>
</dbReference>
<dbReference type="AlphaFoldDB" id="A0A2B7YCD0"/>
<feature type="domain" description="GH18" evidence="10">
    <location>
        <begin position="1"/>
        <end position="332"/>
    </location>
</feature>
<dbReference type="InterPro" id="IPR001223">
    <property type="entry name" value="Glyco_hydro18_cat"/>
</dbReference>
<organism evidence="11 12">
    <name type="scientific">Helicocarpus griseus UAMH5409</name>
    <dbReference type="NCBI Taxonomy" id="1447875"/>
    <lineage>
        <taxon>Eukaryota</taxon>
        <taxon>Fungi</taxon>
        <taxon>Dikarya</taxon>
        <taxon>Ascomycota</taxon>
        <taxon>Pezizomycotina</taxon>
        <taxon>Eurotiomycetes</taxon>
        <taxon>Eurotiomycetidae</taxon>
        <taxon>Onygenales</taxon>
        <taxon>Ajellomycetaceae</taxon>
        <taxon>Helicocarpus</taxon>
    </lineage>
</organism>
<dbReference type="InterPro" id="IPR017853">
    <property type="entry name" value="GH"/>
</dbReference>
<keyword evidence="12" id="KW-1185">Reference proteome</keyword>
<dbReference type="InterPro" id="IPR011583">
    <property type="entry name" value="Chitinase_II/V-like_cat"/>
</dbReference>
<dbReference type="Pfam" id="PF00704">
    <property type="entry name" value="Glyco_hydro_18"/>
    <property type="match status" value="1"/>
</dbReference>
<dbReference type="GO" id="GO:0005576">
    <property type="term" value="C:extracellular region"/>
    <property type="evidence" value="ECO:0007669"/>
    <property type="project" value="TreeGrafter"/>
</dbReference>
<evidence type="ECO:0000313" key="11">
    <source>
        <dbReference type="EMBL" id="PGH18739.1"/>
    </source>
</evidence>
<keyword evidence="3 8" id="KW-0378">Hydrolase</keyword>
<dbReference type="Gene3D" id="3.20.20.80">
    <property type="entry name" value="Glycosidases"/>
    <property type="match status" value="1"/>
</dbReference>
<evidence type="ECO:0000256" key="6">
    <source>
        <dbReference type="ARBA" id="ARBA00023295"/>
    </source>
</evidence>
<keyword evidence="6 8" id="KW-0326">Glycosidase</keyword>
<comment type="similarity">
    <text evidence="9">Belongs to the glycosyl hydrolase 18 family.</text>
</comment>
<evidence type="ECO:0000313" key="12">
    <source>
        <dbReference type="Proteomes" id="UP000223968"/>
    </source>
</evidence>
<evidence type="ECO:0000256" key="2">
    <source>
        <dbReference type="ARBA" id="ARBA00012729"/>
    </source>
</evidence>
<dbReference type="STRING" id="1447875.A0A2B7YCD0"/>
<comment type="caution">
    <text evidence="11">The sequence shown here is derived from an EMBL/GenBank/DDBJ whole genome shotgun (WGS) entry which is preliminary data.</text>
</comment>
<sequence length="340" mass="37429">MAAKPVYLLYLASWRNNVPDLVLVSEVTHGYKDPLGSRWLGRYGIISSSKTEESRRLFSKNVKAVIDVTGIDGIDLDWEYPGGNGENYKEPGTANADKVWEIDAYPKLVAELRAALGPDKTLCAALPCVPRDTMAFDSVEQLARVVPHMDFFNLMTYDLLNRRDTMTGHHAGVEGSLAAVDRYLGNGMPAEKAVLGFAFFLKWFRTLPLKSHAGPIDDPVGLATIQMEDQATGADLGGTGAVLWSDGPELSVAASFNRAVAGGSYDERHGGHYYLDYGEDLFWTWEIPEAIKKKYRATVGERGLRGAFAWDLGGDSKDWRHLKALNRAIKGEALAEQKDS</sequence>
<dbReference type="OrthoDB" id="73875at2759"/>
<evidence type="ECO:0000256" key="3">
    <source>
        <dbReference type="ARBA" id="ARBA00022801"/>
    </source>
</evidence>
<dbReference type="GO" id="GO:0000272">
    <property type="term" value="P:polysaccharide catabolic process"/>
    <property type="evidence" value="ECO:0007669"/>
    <property type="project" value="UniProtKB-KW"/>
</dbReference>
<dbReference type="EC" id="3.2.1.14" evidence="2"/>
<reference evidence="11 12" key="1">
    <citation type="submission" date="2017-10" db="EMBL/GenBank/DDBJ databases">
        <title>Comparative genomics in systemic dimorphic fungi from Ajellomycetaceae.</title>
        <authorList>
            <person name="Munoz J.F."/>
            <person name="Mcewen J.G."/>
            <person name="Clay O.K."/>
            <person name="Cuomo C.A."/>
        </authorList>
    </citation>
    <scope>NUCLEOTIDE SEQUENCE [LARGE SCALE GENOMIC DNA]</scope>
    <source>
        <strain evidence="11 12">UAMH5409</strain>
    </source>
</reference>
<keyword evidence="4" id="KW-0146">Chitin degradation</keyword>
<comment type="catalytic activity">
    <reaction evidence="1">
        <text>Random endo-hydrolysis of N-acetyl-beta-D-glucosaminide (1-&gt;4)-beta-linkages in chitin and chitodextrins.</text>
        <dbReference type="EC" id="3.2.1.14"/>
    </reaction>
</comment>
<evidence type="ECO:0000256" key="4">
    <source>
        <dbReference type="ARBA" id="ARBA00023024"/>
    </source>
</evidence>
<evidence type="ECO:0000256" key="1">
    <source>
        <dbReference type="ARBA" id="ARBA00000822"/>
    </source>
</evidence>
<dbReference type="SMART" id="SM00636">
    <property type="entry name" value="Glyco_18"/>
    <property type="match status" value="1"/>
</dbReference>
<evidence type="ECO:0000256" key="9">
    <source>
        <dbReference type="RuleBase" id="RU004453"/>
    </source>
</evidence>
<dbReference type="GO" id="GO:0008061">
    <property type="term" value="F:chitin binding"/>
    <property type="evidence" value="ECO:0007669"/>
    <property type="project" value="InterPro"/>
</dbReference>